<keyword evidence="3" id="KW-1185">Reference proteome</keyword>
<evidence type="ECO:0000256" key="1">
    <source>
        <dbReference type="SAM" id="MobiDB-lite"/>
    </source>
</evidence>
<dbReference type="RefSeq" id="WP_138861937.1">
    <property type="nucleotide sequence ID" value="NZ_VCPC01000001.1"/>
</dbReference>
<accession>A0ABY2XC38</accession>
<dbReference type="Pfam" id="PF13148">
    <property type="entry name" value="DUF3987"/>
    <property type="match status" value="1"/>
</dbReference>
<organism evidence="2 3">
    <name type="scientific">Arenibacterium halophilum</name>
    <dbReference type="NCBI Taxonomy" id="2583821"/>
    <lineage>
        <taxon>Bacteria</taxon>
        <taxon>Pseudomonadati</taxon>
        <taxon>Pseudomonadota</taxon>
        <taxon>Alphaproteobacteria</taxon>
        <taxon>Rhodobacterales</taxon>
        <taxon>Paracoccaceae</taxon>
        <taxon>Arenibacterium</taxon>
    </lineage>
</organism>
<dbReference type="InterPro" id="IPR025048">
    <property type="entry name" value="DUF3987"/>
</dbReference>
<evidence type="ECO:0000313" key="3">
    <source>
        <dbReference type="Proteomes" id="UP001191082"/>
    </source>
</evidence>
<name>A0ABY2XC38_9RHOB</name>
<dbReference type="Proteomes" id="UP001191082">
    <property type="component" value="Unassembled WGS sequence"/>
</dbReference>
<proteinExistence type="predicted"/>
<dbReference type="EMBL" id="VCPC01000001">
    <property type="protein sequence ID" value="TMV14586.1"/>
    <property type="molecule type" value="Genomic_DNA"/>
</dbReference>
<protein>
    <submittedName>
        <fullName evidence="2">DUF3987 domain-containing protein</fullName>
    </submittedName>
</protein>
<feature type="region of interest" description="Disordered" evidence="1">
    <location>
        <begin position="20"/>
        <end position="50"/>
    </location>
</feature>
<gene>
    <name evidence="2" type="ORF">FGK64_00940</name>
</gene>
<evidence type="ECO:0000313" key="2">
    <source>
        <dbReference type="EMBL" id="TMV14586.1"/>
    </source>
</evidence>
<sequence>MSKRTIMGIVQSILSRSQQSAEGTSGITKATKVRLPTGEAPQKWNSPSPLPHAEPAAIAYPVESLSEGLGKVVRAVAATTQAPEAIAAQSVLAAVSLTYASRASVQTLGSSANAACFFVLVALSGERKSATDRLTMGGVNRTVLELRQEHEELVKEHEDALRNLERGDPAPSRPEFPNFLVTEPTIEGAFKAISSRAGFLGWFSDEASTFFGGHSMSKEKQALTCGTLSQLWDGSFFVRPRASQDGDGYVPPTPTTLNLMFQPNLIRDSFGNEFMLGQGILARMLPAWPESNMGKRRYRPIAPSDDAIVRVFQDDTARALRDTLADPTVKALRLSDGAFRQCVAFHDDVEGELGRGKWAADISSFAAKAPEHACRIAALMTLYEDPDATLVSEGTMPGACEIVRYHLQQFKYLCVSGTNEEAVAHAQKLLDWLRSNFAPGSGFATDVVLQKGPVRTRTRKAMDMALGILVQHEWIAKLPEGTVVDGKARRRAYQLNPSA</sequence>
<comment type="caution">
    <text evidence="2">The sequence shown here is derived from an EMBL/GenBank/DDBJ whole genome shotgun (WGS) entry which is preliminary data.</text>
</comment>
<reference evidence="2 3" key="1">
    <citation type="submission" date="2019-05" db="EMBL/GenBank/DDBJ databases">
        <title>Marivita sp. nov. isolated from sea sediment.</title>
        <authorList>
            <person name="Kim W."/>
        </authorList>
    </citation>
    <scope>NUCLEOTIDE SEQUENCE [LARGE SCALE GENOMIC DNA]</scope>
    <source>
        <strain evidence="2 3">CAU 1492</strain>
    </source>
</reference>